<dbReference type="CDD" id="cd07067">
    <property type="entry name" value="HP_PGM_like"/>
    <property type="match status" value="1"/>
</dbReference>
<feature type="binding site" evidence="1">
    <location>
        <position position="59"/>
    </location>
    <ligand>
        <name>substrate</name>
    </ligand>
</feature>
<comment type="caution">
    <text evidence="2">The sequence shown here is derived from an EMBL/GenBank/DDBJ whole genome shotgun (WGS) entry which is preliminary data.</text>
</comment>
<dbReference type="SUPFAM" id="SSF53254">
    <property type="entry name" value="Phosphoglycerate mutase-like"/>
    <property type="match status" value="1"/>
</dbReference>
<organism evidence="2 3">
    <name type="scientific">Candidatus Muproteobacteria bacterium RIFCSPHIGHO2_01_FULL_65_16</name>
    <dbReference type="NCBI Taxonomy" id="1817764"/>
    <lineage>
        <taxon>Bacteria</taxon>
        <taxon>Pseudomonadati</taxon>
        <taxon>Pseudomonadota</taxon>
        <taxon>Candidatus Muproteobacteria</taxon>
    </lineage>
</organism>
<evidence type="ECO:0000313" key="3">
    <source>
        <dbReference type="Proteomes" id="UP000179360"/>
    </source>
</evidence>
<sequence length="176" mass="19751">MKIYFMRHGQTNYNVRGLCNDDPRSPVHLTALGEQQAEAAAERLKNARLDRIVVSELPRTRETAAIINRHHGVPVVARPAINDIRSGFNDRPVAEYMAAIAHDPLRARINGGESLLDHKARVLGFLDWLRTQPDRAVLVIAHEETLRVIAARFRGLTDDAMRALAFANGEIIEFDL</sequence>
<protein>
    <recommendedName>
        <fullName evidence="4">Phosphoglycerate mutase</fullName>
    </recommendedName>
</protein>
<evidence type="ECO:0008006" key="4">
    <source>
        <dbReference type="Google" id="ProtNLM"/>
    </source>
</evidence>
<dbReference type="InterPro" id="IPR029033">
    <property type="entry name" value="His_PPase_superfam"/>
</dbReference>
<evidence type="ECO:0000256" key="1">
    <source>
        <dbReference type="PIRSR" id="PIRSR613078-2"/>
    </source>
</evidence>
<gene>
    <name evidence="2" type="ORF">A2637_03790</name>
</gene>
<dbReference type="AlphaFoldDB" id="A0A1F6TEZ2"/>
<dbReference type="Proteomes" id="UP000179360">
    <property type="component" value="Unassembled WGS sequence"/>
</dbReference>
<dbReference type="EMBL" id="MFSY01000134">
    <property type="protein sequence ID" value="OGI43713.1"/>
    <property type="molecule type" value="Genomic_DNA"/>
</dbReference>
<proteinExistence type="predicted"/>
<feature type="binding site" evidence="1">
    <location>
        <begin position="7"/>
        <end position="14"/>
    </location>
    <ligand>
        <name>substrate</name>
    </ligand>
</feature>
<dbReference type="PANTHER" id="PTHR48100">
    <property type="entry name" value="BROAD-SPECIFICITY PHOSPHATASE YOR283W-RELATED"/>
    <property type="match status" value="1"/>
</dbReference>
<dbReference type="PIRSF" id="PIRSF000709">
    <property type="entry name" value="6PFK_2-Ptase"/>
    <property type="match status" value="1"/>
</dbReference>
<evidence type="ECO:0000313" key="2">
    <source>
        <dbReference type="EMBL" id="OGI43713.1"/>
    </source>
</evidence>
<dbReference type="SMART" id="SM00855">
    <property type="entry name" value="PGAM"/>
    <property type="match status" value="1"/>
</dbReference>
<dbReference type="InterPro" id="IPR013078">
    <property type="entry name" value="His_Pase_superF_clade-1"/>
</dbReference>
<dbReference type="GO" id="GO:0016791">
    <property type="term" value="F:phosphatase activity"/>
    <property type="evidence" value="ECO:0007669"/>
    <property type="project" value="TreeGrafter"/>
</dbReference>
<dbReference type="InterPro" id="IPR050275">
    <property type="entry name" value="PGM_Phosphatase"/>
</dbReference>
<name>A0A1F6TEZ2_9PROT</name>
<dbReference type="Pfam" id="PF00300">
    <property type="entry name" value="His_Phos_1"/>
    <property type="match status" value="1"/>
</dbReference>
<accession>A0A1F6TEZ2</accession>
<dbReference type="STRING" id="1817764.A2637_03790"/>
<dbReference type="GO" id="GO:0005737">
    <property type="term" value="C:cytoplasm"/>
    <property type="evidence" value="ECO:0007669"/>
    <property type="project" value="TreeGrafter"/>
</dbReference>
<reference evidence="2 3" key="1">
    <citation type="journal article" date="2016" name="Nat. Commun.">
        <title>Thousands of microbial genomes shed light on interconnected biogeochemical processes in an aquifer system.</title>
        <authorList>
            <person name="Anantharaman K."/>
            <person name="Brown C.T."/>
            <person name="Hug L.A."/>
            <person name="Sharon I."/>
            <person name="Castelle C.J."/>
            <person name="Probst A.J."/>
            <person name="Thomas B.C."/>
            <person name="Singh A."/>
            <person name="Wilkins M.J."/>
            <person name="Karaoz U."/>
            <person name="Brodie E.L."/>
            <person name="Williams K.H."/>
            <person name="Hubbard S.S."/>
            <person name="Banfield J.F."/>
        </authorList>
    </citation>
    <scope>NUCLEOTIDE SEQUENCE [LARGE SCALE GENOMIC DNA]</scope>
</reference>
<dbReference type="PANTHER" id="PTHR48100:SF1">
    <property type="entry name" value="HISTIDINE PHOSPHATASE FAMILY PROTEIN-RELATED"/>
    <property type="match status" value="1"/>
</dbReference>
<dbReference type="Gene3D" id="3.40.50.1240">
    <property type="entry name" value="Phosphoglycerate mutase-like"/>
    <property type="match status" value="1"/>
</dbReference>